<feature type="region of interest" description="Disordered" evidence="1">
    <location>
        <begin position="58"/>
        <end position="110"/>
    </location>
</feature>
<keyword evidence="4" id="KW-1185">Reference proteome</keyword>
<dbReference type="Proteomes" id="UP000537825">
    <property type="component" value="Unassembled WGS sequence"/>
</dbReference>
<dbReference type="PANTHER" id="PTHR37494">
    <property type="entry name" value="HEMAGGLUTININ"/>
    <property type="match status" value="1"/>
</dbReference>
<comment type="caution">
    <text evidence="3">The sequence shown here is derived from an EMBL/GenBank/DDBJ whole genome shotgun (WGS) entry which is preliminary data.</text>
</comment>
<name>A0A7X4Y9S3_9BACT</name>
<feature type="signal peptide" evidence="2">
    <location>
        <begin position="1"/>
        <end position="22"/>
    </location>
</feature>
<dbReference type="InterPro" id="IPR015919">
    <property type="entry name" value="Cadherin-like_sf"/>
</dbReference>
<dbReference type="PROSITE" id="PS51257">
    <property type="entry name" value="PROKAR_LIPOPROTEIN"/>
    <property type="match status" value="1"/>
</dbReference>
<dbReference type="SUPFAM" id="SSF49313">
    <property type="entry name" value="Cadherin-like"/>
    <property type="match status" value="2"/>
</dbReference>
<dbReference type="InterPro" id="IPR013783">
    <property type="entry name" value="Ig-like_fold"/>
</dbReference>
<gene>
    <name evidence="3" type="ORF">GTZ93_12985</name>
</gene>
<dbReference type="AlphaFoldDB" id="A0A7X4Y9S3"/>
<protein>
    <submittedName>
        <fullName evidence="3">Hemagglutinin</fullName>
    </submittedName>
</protein>
<feature type="chain" id="PRO_5031252161" evidence="2">
    <location>
        <begin position="23"/>
        <end position="373"/>
    </location>
</feature>
<reference evidence="3 4" key="1">
    <citation type="submission" date="2020-01" db="EMBL/GenBank/DDBJ databases">
        <title>The draft genome sequence of Corallococcus exiguus DSM 14696.</title>
        <authorList>
            <person name="Zhang X."/>
            <person name="Zhu H."/>
        </authorList>
    </citation>
    <scope>NUCLEOTIDE SEQUENCE [LARGE SCALE GENOMIC DNA]</scope>
    <source>
        <strain evidence="3 4">DSM 14696</strain>
    </source>
</reference>
<proteinExistence type="predicted"/>
<dbReference type="EMBL" id="JAAAPK010000003">
    <property type="protein sequence ID" value="NBC40744.1"/>
    <property type="molecule type" value="Genomic_DNA"/>
</dbReference>
<accession>A0A7X4Y9S3</accession>
<dbReference type="GO" id="GO:0016020">
    <property type="term" value="C:membrane"/>
    <property type="evidence" value="ECO:0007669"/>
    <property type="project" value="InterPro"/>
</dbReference>
<evidence type="ECO:0000256" key="2">
    <source>
        <dbReference type="SAM" id="SignalP"/>
    </source>
</evidence>
<dbReference type="PANTHER" id="PTHR37494:SF1">
    <property type="entry name" value="STAPHYLOCOCCUS AUREUS SURFACE PROTEIN A"/>
    <property type="match status" value="1"/>
</dbReference>
<dbReference type="Gene3D" id="2.60.40.10">
    <property type="entry name" value="Immunoglobulins"/>
    <property type="match status" value="3"/>
</dbReference>
<evidence type="ECO:0000313" key="3">
    <source>
        <dbReference type="EMBL" id="NBC40744.1"/>
    </source>
</evidence>
<dbReference type="Pfam" id="PF05345">
    <property type="entry name" value="He_PIG"/>
    <property type="match status" value="3"/>
</dbReference>
<dbReference type="RefSeq" id="WP_139920681.1">
    <property type="nucleotide sequence ID" value="NZ_CBCSLE010000049.1"/>
</dbReference>
<evidence type="ECO:0000256" key="1">
    <source>
        <dbReference type="SAM" id="MobiDB-lite"/>
    </source>
</evidence>
<dbReference type="GO" id="GO:0005509">
    <property type="term" value="F:calcium ion binding"/>
    <property type="evidence" value="ECO:0007669"/>
    <property type="project" value="InterPro"/>
</dbReference>
<sequence length="373" mass="37996">MRKLFAALTGAFVLTMGACTFAPDLSRFAMCDTAGGCPSGTSCLTSENRCLPACGEGGSCDDDPKPVDPPDAGTEQDGGTESDAGARDAGATDAGEPDAGQTDAGSNDAGPAALALESLLTEAVESTPYSGQLQARGGTPPYTFEATGPLPAGILLDTEGRVTGAPTQAGDQVLPVQVTDLSTPTKRASGSLTLRVRPLLRVAGPEPLADALINRAYTERVSATGGKGPYTFALEPEQALPSGLTLASNGLITGTPAQSGKRTFAVVVTDSDTPPQSTTSTLSITVTSAPGTVTLLSKAVPMGRVGSDYSYTVRASGTGNWSVKSGALPPGILLDTKDGILFGKPTSPGDFTFLLNVADLLFSNERFYTLHVD</sequence>
<evidence type="ECO:0000313" key="4">
    <source>
        <dbReference type="Proteomes" id="UP000537825"/>
    </source>
</evidence>
<keyword evidence="2" id="KW-0732">Signal</keyword>
<organism evidence="3 4">
    <name type="scientific">Corallococcus exiguus</name>
    <dbReference type="NCBI Taxonomy" id="83462"/>
    <lineage>
        <taxon>Bacteria</taxon>
        <taxon>Pseudomonadati</taxon>
        <taxon>Myxococcota</taxon>
        <taxon>Myxococcia</taxon>
        <taxon>Myxococcales</taxon>
        <taxon>Cystobacterineae</taxon>
        <taxon>Myxococcaceae</taxon>
        <taxon>Corallococcus</taxon>
    </lineage>
</organism>